<evidence type="ECO:0000313" key="8">
    <source>
        <dbReference type="Proteomes" id="UP000547209"/>
    </source>
</evidence>
<dbReference type="InterPro" id="IPR027619">
    <property type="entry name" value="C-S_lyase_PatB-like"/>
</dbReference>
<keyword evidence="3" id="KW-0663">Pyridoxal phosphate</keyword>
<keyword evidence="8" id="KW-1185">Reference proteome</keyword>
<evidence type="ECO:0000256" key="3">
    <source>
        <dbReference type="ARBA" id="ARBA00022898"/>
    </source>
</evidence>
<dbReference type="CDD" id="cd00609">
    <property type="entry name" value="AAT_like"/>
    <property type="match status" value="1"/>
</dbReference>
<comment type="caution">
    <text evidence="7">The sequence shown here is derived from an EMBL/GenBank/DDBJ whole genome shotgun (WGS) entry which is preliminary data.</text>
</comment>
<dbReference type="RefSeq" id="WP_185672801.1">
    <property type="nucleotide sequence ID" value="NZ_JACJVP010000058.1"/>
</dbReference>
<name>A0A7X0RWG0_9BACL</name>
<dbReference type="InterPro" id="IPR015424">
    <property type="entry name" value="PyrdxlP-dep_Trfase"/>
</dbReference>
<dbReference type="InterPro" id="IPR015421">
    <property type="entry name" value="PyrdxlP-dep_Trfase_major"/>
</dbReference>
<dbReference type="PANTHER" id="PTHR43525:SF1">
    <property type="entry name" value="PROTEIN MALY"/>
    <property type="match status" value="1"/>
</dbReference>
<dbReference type="GO" id="GO:0047804">
    <property type="term" value="F:cysteine-S-conjugate beta-lyase activity"/>
    <property type="evidence" value="ECO:0007669"/>
    <property type="project" value="UniProtKB-EC"/>
</dbReference>
<comment type="cofactor">
    <cofactor evidence="1">
        <name>pyridoxal 5'-phosphate</name>
        <dbReference type="ChEBI" id="CHEBI:597326"/>
    </cofactor>
</comment>
<protein>
    <recommendedName>
        <fullName evidence="2">cysteine-S-conjugate beta-lyase</fullName>
        <ecNumber evidence="2">4.4.1.13</ecNumber>
    </recommendedName>
</protein>
<dbReference type="InterPro" id="IPR004839">
    <property type="entry name" value="Aminotransferase_I/II_large"/>
</dbReference>
<dbReference type="Pfam" id="PF00155">
    <property type="entry name" value="Aminotran_1_2"/>
    <property type="match status" value="1"/>
</dbReference>
<evidence type="ECO:0000256" key="2">
    <source>
        <dbReference type="ARBA" id="ARBA00012224"/>
    </source>
</evidence>
<dbReference type="AlphaFoldDB" id="A0A7X0RWG0"/>
<comment type="similarity">
    <text evidence="5">Belongs to the class-II pyridoxal-phosphate-dependent aminotransferase family. MalY/PatB cystathionine beta-lyase subfamily.</text>
</comment>
<keyword evidence="7" id="KW-0032">Aminotransferase</keyword>
<keyword evidence="4" id="KW-0456">Lyase</keyword>
<gene>
    <name evidence="7" type="ORF">H7C19_30120</name>
</gene>
<evidence type="ECO:0000256" key="1">
    <source>
        <dbReference type="ARBA" id="ARBA00001933"/>
    </source>
</evidence>
<dbReference type="EMBL" id="JACJVP010000058">
    <property type="protein sequence ID" value="MBB6674943.1"/>
    <property type="molecule type" value="Genomic_DNA"/>
</dbReference>
<evidence type="ECO:0000256" key="5">
    <source>
        <dbReference type="ARBA" id="ARBA00037974"/>
    </source>
</evidence>
<evidence type="ECO:0000259" key="6">
    <source>
        <dbReference type="Pfam" id="PF00155"/>
    </source>
</evidence>
<evidence type="ECO:0000256" key="4">
    <source>
        <dbReference type="ARBA" id="ARBA00023239"/>
    </source>
</evidence>
<dbReference type="SUPFAM" id="SSF53383">
    <property type="entry name" value="PLP-dependent transferases"/>
    <property type="match status" value="1"/>
</dbReference>
<dbReference type="Gene3D" id="3.40.640.10">
    <property type="entry name" value="Type I PLP-dependent aspartate aminotransferase-like (Major domain)"/>
    <property type="match status" value="1"/>
</dbReference>
<dbReference type="GO" id="GO:0030170">
    <property type="term" value="F:pyridoxal phosphate binding"/>
    <property type="evidence" value="ECO:0007669"/>
    <property type="project" value="InterPro"/>
</dbReference>
<evidence type="ECO:0000313" key="7">
    <source>
        <dbReference type="EMBL" id="MBB6674943.1"/>
    </source>
</evidence>
<sequence length="392" mass="42903">MKYNFDEDVTGNVQDTIKWGEADALFGGEDLLPLWIADMDFQAPKPVIDALIKRAEAGLFMYTAMPESTLEAVASWLSERHGWAIETDWIRFAPGVIALLEASVRAFTAPGDRVIVQPPVYGPFGSVVSALGREAVHNPLKQNPANGKYEMDLADLERKLRETGARLLILCSPHNPVGRVWTKEELAGLAELCVRFDVTVVSDEIHADLVLTGKHCPLVLADPRMAERTVVCLAPSKTFNIAGLQSAFAIVPDDRLRTVFDKALGKKEPNPLSAAAMEAAYREGQEWLAQCLDYLRGNARFAVEYLAEHLPQARCVVPEATYLLWVDLRPFGIPAKSLKTLLVQEAKVAVSDGSIFVGEGEGFIRINLASRRARVEEGLRRIAAALGSANGG</sequence>
<dbReference type="InterPro" id="IPR051798">
    <property type="entry name" value="Class-II_PLP-Dep_Aminotrans"/>
</dbReference>
<proteinExistence type="inferred from homology"/>
<feature type="domain" description="Aminotransferase class I/classII large" evidence="6">
    <location>
        <begin position="33"/>
        <end position="382"/>
    </location>
</feature>
<dbReference type="GO" id="GO:0008483">
    <property type="term" value="F:transaminase activity"/>
    <property type="evidence" value="ECO:0007669"/>
    <property type="project" value="UniProtKB-KW"/>
</dbReference>
<dbReference type="Proteomes" id="UP000547209">
    <property type="component" value="Unassembled WGS sequence"/>
</dbReference>
<dbReference type="InterPro" id="IPR015422">
    <property type="entry name" value="PyrdxlP-dep_Trfase_small"/>
</dbReference>
<dbReference type="EC" id="4.4.1.13" evidence="2"/>
<keyword evidence="7" id="KW-0808">Transferase</keyword>
<dbReference type="PANTHER" id="PTHR43525">
    <property type="entry name" value="PROTEIN MALY"/>
    <property type="match status" value="1"/>
</dbReference>
<organism evidence="7 8">
    <name type="scientific">Cohnella nanjingensis</name>
    <dbReference type="NCBI Taxonomy" id="1387779"/>
    <lineage>
        <taxon>Bacteria</taxon>
        <taxon>Bacillati</taxon>
        <taxon>Bacillota</taxon>
        <taxon>Bacilli</taxon>
        <taxon>Bacillales</taxon>
        <taxon>Paenibacillaceae</taxon>
        <taxon>Cohnella</taxon>
    </lineage>
</organism>
<accession>A0A7X0RWG0</accession>
<reference evidence="7 8" key="1">
    <citation type="submission" date="2020-08" db="EMBL/GenBank/DDBJ databases">
        <title>Cohnella phylogeny.</title>
        <authorList>
            <person name="Dunlap C."/>
        </authorList>
    </citation>
    <scope>NUCLEOTIDE SEQUENCE [LARGE SCALE GENOMIC DNA]</scope>
    <source>
        <strain evidence="7 8">DSM 28246</strain>
    </source>
</reference>
<dbReference type="NCBIfam" id="TIGR04350">
    <property type="entry name" value="C_S_lyase_PatB"/>
    <property type="match status" value="1"/>
</dbReference>
<dbReference type="Gene3D" id="3.90.1150.10">
    <property type="entry name" value="Aspartate Aminotransferase, domain 1"/>
    <property type="match status" value="1"/>
</dbReference>